<dbReference type="GO" id="GO:0008146">
    <property type="term" value="F:sulfotransferase activity"/>
    <property type="evidence" value="ECO:0007669"/>
    <property type="project" value="TreeGrafter"/>
</dbReference>
<dbReference type="InterPro" id="IPR000594">
    <property type="entry name" value="ThiF_NAD_FAD-bd"/>
</dbReference>
<dbReference type="Pfam" id="PF00899">
    <property type="entry name" value="ThiF"/>
    <property type="match status" value="1"/>
</dbReference>
<evidence type="ECO:0000313" key="4">
    <source>
        <dbReference type="EMBL" id="MBB6669724.1"/>
    </source>
</evidence>
<gene>
    <name evidence="4" type="ORF">H7C19_03380</name>
</gene>
<dbReference type="InterPro" id="IPR035985">
    <property type="entry name" value="Ubiquitin-activating_enz"/>
</dbReference>
<dbReference type="RefSeq" id="WP_185141166.1">
    <property type="nucleotide sequence ID" value="NZ_JACJVP010000004.1"/>
</dbReference>
<keyword evidence="4" id="KW-0548">Nucleotidyltransferase</keyword>
<accession>A0A7X0RP89</accession>
<comment type="caution">
    <text evidence="4">The sequence shown here is derived from an EMBL/GenBank/DDBJ whole genome shotgun (WGS) entry which is preliminary data.</text>
</comment>
<evidence type="ECO:0000259" key="3">
    <source>
        <dbReference type="Pfam" id="PF00899"/>
    </source>
</evidence>
<keyword evidence="5" id="KW-1185">Reference proteome</keyword>
<dbReference type="GO" id="GO:0004792">
    <property type="term" value="F:thiosulfate-cyanide sulfurtransferase activity"/>
    <property type="evidence" value="ECO:0007669"/>
    <property type="project" value="TreeGrafter"/>
</dbReference>
<reference evidence="4 5" key="1">
    <citation type="submission" date="2020-08" db="EMBL/GenBank/DDBJ databases">
        <title>Cohnella phylogeny.</title>
        <authorList>
            <person name="Dunlap C."/>
        </authorList>
    </citation>
    <scope>NUCLEOTIDE SEQUENCE [LARGE SCALE GENOMIC DNA]</scope>
    <source>
        <strain evidence="4 5">DSM 28246</strain>
    </source>
</reference>
<dbReference type="GO" id="GO:0016779">
    <property type="term" value="F:nucleotidyltransferase activity"/>
    <property type="evidence" value="ECO:0007669"/>
    <property type="project" value="UniProtKB-KW"/>
</dbReference>
<dbReference type="EMBL" id="JACJVP010000004">
    <property type="protein sequence ID" value="MBB6669724.1"/>
    <property type="molecule type" value="Genomic_DNA"/>
</dbReference>
<dbReference type="PANTHER" id="PTHR10953">
    <property type="entry name" value="UBIQUITIN-ACTIVATING ENZYME E1"/>
    <property type="match status" value="1"/>
</dbReference>
<dbReference type="InterPro" id="IPR045886">
    <property type="entry name" value="ThiF/MoeB/HesA"/>
</dbReference>
<evidence type="ECO:0000313" key="5">
    <source>
        <dbReference type="Proteomes" id="UP000547209"/>
    </source>
</evidence>
<feature type="compositionally biased region" description="Basic and acidic residues" evidence="2">
    <location>
        <begin position="382"/>
        <end position="409"/>
    </location>
</feature>
<dbReference type="Proteomes" id="UP000547209">
    <property type="component" value="Unassembled WGS sequence"/>
</dbReference>
<feature type="region of interest" description="Disordered" evidence="2">
    <location>
        <begin position="263"/>
        <end position="291"/>
    </location>
</feature>
<keyword evidence="4" id="KW-0808">Transferase</keyword>
<name>A0A7X0RP89_9BACL</name>
<comment type="similarity">
    <text evidence="1">Belongs to the HesA/MoeB/ThiF family.</text>
</comment>
<proteinExistence type="inferred from homology"/>
<dbReference type="SUPFAM" id="SSF69572">
    <property type="entry name" value="Activating enzymes of the ubiquitin-like proteins"/>
    <property type="match status" value="1"/>
</dbReference>
<dbReference type="GO" id="GO:0005829">
    <property type="term" value="C:cytosol"/>
    <property type="evidence" value="ECO:0007669"/>
    <property type="project" value="TreeGrafter"/>
</dbReference>
<sequence length="409" mass="43245">MSKLAGDRERYARQMRFAPIGAAGQDRLKDARVLIVGVGALGSSLAEQMARAGAGEIRIVDRDFVEPSNLQRQSLFDEEDAREALPKAVAAAAKLRRINGGIRVTPEVADVTPRNADALLAGMDLALDGTDNAACRLAVSDACFRRGVPLIYGGVTGSAGSSAALVPGETACFRCLLGGEETAESDRNCETAGVIYPAVAFVAALQAAEALKWLTGNRDALRRSWLNADVWRFAVRESRMPAGQDGCPYCGAREAERRALERSLPLSAASGPDSGETRFRGSGADEGGGEAEGRLPMEATVLCGRETVQVATGLARSPREQEGILRASGCRVTAVNAFLARAVTPGGIRLTAFADGRVLVQGEADAQVAIGLCRRYLIGSADPERTDGRGTDRRISREEEGRDSHANDS</sequence>
<dbReference type="GO" id="GO:0008641">
    <property type="term" value="F:ubiquitin-like modifier activating enzyme activity"/>
    <property type="evidence" value="ECO:0007669"/>
    <property type="project" value="InterPro"/>
</dbReference>
<organism evidence="4 5">
    <name type="scientific">Cohnella nanjingensis</name>
    <dbReference type="NCBI Taxonomy" id="1387779"/>
    <lineage>
        <taxon>Bacteria</taxon>
        <taxon>Bacillati</taxon>
        <taxon>Bacillota</taxon>
        <taxon>Bacilli</taxon>
        <taxon>Bacillales</taxon>
        <taxon>Paenibacillaceae</taxon>
        <taxon>Cohnella</taxon>
    </lineage>
</organism>
<dbReference type="FunFam" id="3.40.50.720:FF:000080">
    <property type="entry name" value="Thiazole biosynthesis adenylyltransferase ThiF"/>
    <property type="match status" value="1"/>
</dbReference>
<dbReference type="Gene3D" id="3.40.50.720">
    <property type="entry name" value="NAD(P)-binding Rossmann-like Domain"/>
    <property type="match status" value="1"/>
</dbReference>
<protein>
    <submittedName>
        <fullName evidence="4">ThiF family adenylyltransferase</fullName>
    </submittedName>
</protein>
<feature type="domain" description="THIF-type NAD/FAD binding fold" evidence="3">
    <location>
        <begin position="11"/>
        <end position="248"/>
    </location>
</feature>
<dbReference type="AlphaFoldDB" id="A0A7X0RP89"/>
<evidence type="ECO:0000256" key="1">
    <source>
        <dbReference type="ARBA" id="ARBA00009919"/>
    </source>
</evidence>
<dbReference type="PANTHER" id="PTHR10953:SF102">
    <property type="entry name" value="ADENYLYLTRANSFERASE AND SULFURTRANSFERASE MOCS3"/>
    <property type="match status" value="1"/>
</dbReference>
<evidence type="ECO:0000256" key="2">
    <source>
        <dbReference type="SAM" id="MobiDB-lite"/>
    </source>
</evidence>
<feature type="region of interest" description="Disordered" evidence="2">
    <location>
        <begin position="381"/>
        <end position="409"/>
    </location>
</feature>
<dbReference type="CDD" id="cd00757">
    <property type="entry name" value="ThiF_MoeB_HesA_family"/>
    <property type="match status" value="1"/>
</dbReference>